<protein>
    <submittedName>
        <fullName evidence="9">SPX domain-containing protein</fullName>
    </submittedName>
</protein>
<comment type="subcellular location">
    <subcellularLocation>
        <location evidence="1">Vacuole membrane</location>
        <topology evidence="1">Multi-pass membrane protein</topology>
    </subcellularLocation>
</comment>
<dbReference type="GO" id="GO:0006799">
    <property type="term" value="P:polyphosphate biosynthetic process"/>
    <property type="evidence" value="ECO:0007669"/>
    <property type="project" value="UniProtKB-ARBA"/>
</dbReference>
<feature type="compositionally biased region" description="Polar residues" evidence="6">
    <location>
        <begin position="585"/>
        <end position="626"/>
    </location>
</feature>
<keyword evidence="5 7" id="KW-0472">Membrane</keyword>
<dbReference type="Proteomes" id="UP000572817">
    <property type="component" value="Unassembled WGS sequence"/>
</dbReference>
<dbReference type="GO" id="GO:0007034">
    <property type="term" value="P:vacuolar transport"/>
    <property type="evidence" value="ECO:0007669"/>
    <property type="project" value="TreeGrafter"/>
</dbReference>
<evidence type="ECO:0000256" key="4">
    <source>
        <dbReference type="ARBA" id="ARBA00022989"/>
    </source>
</evidence>
<dbReference type="InterPro" id="IPR018966">
    <property type="entry name" value="VTC_domain"/>
</dbReference>
<name>A0A8H4J7P2_9PEZI</name>
<accession>A0A8H4J7P2</accession>
<evidence type="ECO:0000256" key="2">
    <source>
        <dbReference type="ARBA" id="ARBA00022554"/>
    </source>
</evidence>
<feature type="region of interest" description="Disordered" evidence="6">
    <location>
        <begin position="563"/>
        <end position="665"/>
    </location>
</feature>
<keyword evidence="3 7" id="KW-0812">Transmembrane</keyword>
<dbReference type="Pfam" id="PF09359">
    <property type="entry name" value="VTC"/>
    <property type="match status" value="1"/>
</dbReference>
<evidence type="ECO:0000256" key="3">
    <source>
        <dbReference type="ARBA" id="ARBA00022692"/>
    </source>
</evidence>
<evidence type="ECO:0000256" key="7">
    <source>
        <dbReference type="SAM" id="Phobius"/>
    </source>
</evidence>
<proteinExistence type="predicted"/>
<dbReference type="OrthoDB" id="5588846at2759"/>
<feature type="compositionally biased region" description="Basic and acidic residues" evidence="6">
    <location>
        <begin position="754"/>
        <end position="763"/>
    </location>
</feature>
<comment type="caution">
    <text evidence="9">The sequence shown here is derived from an EMBL/GenBank/DDBJ whole genome shotgun (WGS) entry which is preliminary data.</text>
</comment>
<dbReference type="GO" id="GO:0016237">
    <property type="term" value="P:microautophagy"/>
    <property type="evidence" value="ECO:0007669"/>
    <property type="project" value="TreeGrafter"/>
</dbReference>
<dbReference type="InterPro" id="IPR004331">
    <property type="entry name" value="SPX_dom"/>
</dbReference>
<feature type="region of interest" description="Disordered" evidence="6">
    <location>
        <begin position="697"/>
        <end position="764"/>
    </location>
</feature>
<sequence>MKYGETLRQRSIPQWGPYNVDYDEIKHLIKEHTTPGDGKAVSIPGQPDVNRRHLEDQLFQILSQEHRRIDLFVRSKSGEIERRLHHVTKQINQFTLRERATSPNDRKISEKRRQKYGRIEGDVLRAGEEIRSLARFVGAQRLAFAKLLKKYKKWTHSEALEHRFKQEVLSQPGTFSQTDLSSLLISWSDTLHAVREAYQAGQAPQTPKIALTDENPMDGAYSADLKDVPSKIHTAAETANEVDLDTALSTLPLGPTGARATYWVHAEQVVEIQILLLQSLRLFEGKTTKSQPTSPFETPKRRDSSERLDGLNDRADDIGAVFIDDSERYARQRSATTVEETEETPGKPAARVLGSARWNASCEAAVCVPCAADVDEGKMTVCAKLKRKHLGNFLSLERPFHSRRPSGLSPIVENVSQADTSERDPIDDLRSWLLSHRNFRPIAGICAKRSRFVGMDNDPDHGVWATLDREIGMKPSVHSDLVENDWPKKARKDATAFPFAVLEVRCEGAQTNDLIRTLDNSHLTERIRGFSLEAHAIWTCCKPSSMQPPYWLPMLERDIRKVPEAVPKQSSRRGSAVPYLEFGGSRQTSVSNSSATDGQTSRYSTMQGESSATSMNEIESSPQSTGKKPRRSNLRDFAINEHQETNNAPQGYWNEYDNPEDGEDDDAYVIYVDPYDSPKIPGQETISKLFGKLKSAFGGRRPSEHESLLNSPTAHSIDDSDDGEASSPARSRSQNYGTMSGGPSGSSRSGKSNEPARRNRLLDLFRPTDPAAESRWTYRPGPTQTLGANPADLNELLADLEQRRAERETTKFRLCMTSLAASAIVLLITWTLAATSRRKLRKEVDVMVVVGVVANLIFAMVGGLCAVSKKEGMGLIAGLFVGTVIAAVCLADGGLLVWLLS</sequence>
<dbReference type="EMBL" id="WWBZ02000001">
    <property type="protein sequence ID" value="KAF4313282.1"/>
    <property type="molecule type" value="Genomic_DNA"/>
</dbReference>
<dbReference type="InterPro" id="IPR042267">
    <property type="entry name" value="VTC_sf"/>
</dbReference>
<keyword evidence="2" id="KW-0926">Vacuole</keyword>
<evidence type="ECO:0000256" key="6">
    <source>
        <dbReference type="SAM" id="MobiDB-lite"/>
    </source>
</evidence>
<dbReference type="GO" id="GO:0000329">
    <property type="term" value="C:fungal-type vacuole membrane"/>
    <property type="evidence" value="ECO:0007669"/>
    <property type="project" value="TreeGrafter"/>
</dbReference>
<organism evidence="9 10">
    <name type="scientific">Botryosphaeria dothidea</name>
    <dbReference type="NCBI Taxonomy" id="55169"/>
    <lineage>
        <taxon>Eukaryota</taxon>
        <taxon>Fungi</taxon>
        <taxon>Dikarya</taxon>
        <taxon>Ascomycota</taxon>
        <taxon>Pezizomycotina</taxon>
        <taxon>Dothideomycetes</taxon>
        <taxon>Dothideomycetes incertae sedis</taxon>
        <taxon>Botryosphaeriales</taxon>
        <taxon>Botryosphaeriaceae</taxon>
        <taxon>Botryosphaeria</taxon>
    </lineage>
</organism>
<feature type="compositionally biased region" description="Basic and acidic residues" evidence="6">
    <location>
        <begin position="298"/>
        <end position="311"/>
    </location>
</feature>
<feature type="region of interest" description="Disordered" evidence="6">
    <location>
        <begin position="287"/>
        <end position="311"/>
    </location>
</feature>
<dbReference type="Gene3D" id="3.20.100.30">
    <property type="entry name" value="VTC, catalytic tunnel domain"/>
    <property type="match status" value="1"/>
</dbReference>
<dbReference type="AlphaFoldDB" id="A0A8H4J7P2"/>
<feature type="domain" description="SPX" evidence="8">
    <location>
        <begin position="1"/>
        <end position="165"/>
    </location>
</feature>
<gene>
    <name evidence="9" type="ORF">GTA08_BOTSDO00305</name>
</gene>
<evidence type="ECO:0000313" key="9">
    <source>
        <dbReference type="EMBL" id="KAF4313282.1"/>
    </source>
</evidence>
<reference evidence="9" key="1">
    <citation type="submission" date="2020-04" db="EMBL/GenBank/DDBJ databases">
        <title>Genome Assembly and Annotation of Botryosphaeria dothidea sdau 11-99, a Latent Pathogen of Apple Fruit Ring Rot in China.</title>
        <authorList>
            <person name="Yu C."/>
            <person name="Diao Y."/>
            <person name="Lu Q."/>
            <person name="Zhao J."/>
            <person name="Cui S."/>
            <person name="Peng C."/>
            <person name="He B."/>
            <person name="Liu H."/>
        </authorList>
    </citation>
    <scope>NUCLEOTIDE SEQUENCE [LARGE SCALE GENOMIC DNA]</scope>
    <source>
        <strain evidence="9">Sdau11-99</strain>
    </source>
</reference>
<keyword evidence="4 7" id="KW-1133">Transmembrane helix</keyword>
<dbReference type="PANTHER" id="PTHR46140:SF1">
    <property type="entry name" value="VACUOLAR TRANSPORTER CHAPERONE COMPLEX SUBUNIT 4-RELATED"/>
    <property type="match status" value="1"/>
</dbReference>
<evidence type="ECO:0000256" key="1">
    <source>
        <dbReference type="ARBA" id="ARBA00004128"/>
    </source>
</evidence>
<dbReference type="InterPro" id="IPR051572">
    <property type="entry name" value="VTC_Complex_Subunit"/>
</dbReference>
<feature type="transmembrane region" description="Helical" evidence="7">
    <location>
        <begin position="874"/>
        <end position="900"/>
    </location>
</feature>
<evidence type="ECO:0000259" key="8">
    <source>
        <dbReference type="PROSITE" id="PS51382"/>
    </source>
</evidence>
<keyword evidence="10" id="KW-1185">Reference proteome</keyword>
<feature type="transmembrane region" description="Helical" evidence="7">
    <location>
        <begin position="846"/>
        <end position="867"/>
    </location>
</feature>
<dbReference type="GO" id="GO:0042144">
    <property type="term" value="P:vacuole fusion, non-autophagic"/>
    <property type="evidence" value="ECO:0007669"/>
    <property type="project" value="TreeGrafter"/>
</dbReference>
<dbReference type="CDD" id="cd14474">
    <property type="entry name" value="SPX_YDR089W"/>
    <property type="match status" value="1"/>
</dbReference>
<evidence type="ECO:0000256" key="5">
    <source>
        <dbReference type="ARBA" id="ARBA00023136"/>
    </source>
</evidence>
<dbReference type="GO" id="GO:0033254">
    <property type="term" value="C:vacuolar transporter chaperone complex"/>
    <property type="evidence" value="ECO:0007669"/>
    <property type="project" value="TreeGrafter"/>
</dbReference>
<evidence type="ECO:0000313" key="10">
    <source>
        <dbReference type="Proteomes" id="UP000572817"/>
    </source>
</evidence>
<dbReference type="PANTHER" id="PTHR46140">
    <property type="entry name" value="VACUOLAR TRANSPORTER CHAPERONE 1-RELATED"/>
    <property type="match status" value="1"/>
</dbReference>
<dbReference type="PROSITE" id="PS51382">
    <property type="entry name" value="SPX"/>
    <property type="match status" value="1"/>
</dbReference>
<feature type="transmembrane region" description="Helical" evidence="7">
    <location>
        <begin position="812"/>
        <end position="834"/>
    </location>
</feature>